<name>A0A7Y6C6J4_9ACTN</name>
<dbReference type="Proteomes" id="UP000540128">
    <property type="component" value="Unassembled WGS sequence"/>
</dbReference>
<dbReference type="AlphaFoldDB" id="A0A7Y6C6J4"/>
<evidence type="ECO:0000313" key="2">
    <source>
        <dbReference type="Proteomes" id="UP000540128"/>
    </source>
</evidence>
<dbReference type="EMBL" id="JAANNT010000003">
    <property type="protein sequence ID" value="NUV27979.1"/>
    <property type="molecule type" value="Genomic_DNA"/>
</dbReference>
<accession>A0A7Y6C6J4</accession>
<dbReference type="InterPro" id="IPR025355">
    <property type="entry name" value="DUF4259"/>
</dbReference>
<proteinExistence type="predicted"/>
<gene>
    <name evidence="1" type="ORF">G6W59_06430</name>
</gene>
<sequence length="142" mass="15174">MTRPTGTMGYGKDAEALAQQYEEVPFREQAVRTALVRAVDIPDGVELDACEAERAVAAAALVAAQCPGGEPVASAYGPDEPLPDLTGLRGLAVDALGRVLTEPSELYELWAESGGERWVAEVRRLENALLPQPADEQPGLFR</sequence>
<keyword evidence="2" id="KW-1185">Reference proteome</keyword>
<comment type="caution">
    <text evidence="1">The sequence shown here is derived from an EMBL/GenBank/DDBJ whole genome shotgun (WGS) entry which is preliminary data.</text>
</comment>
<dbReference type="Pfam" id="PF14078">
    <property type="entry name" value="DUF4259"/>
    <property type="match status" value="1"/>
</dbReference>
<protein>
    <submittedName>
        <fullName evidence="1">DUF4259 domain-containing protein</fullName>
    </submittedName>
</protein>
<evidence type="ECO:0000313" key="1">
    <source>
        <dbReference type="EMBL" id="NUV27979.1"/>
    </source>
</evidence>
<organism evidence="1 2">
    <name type="scientific">Streptomyces odorifer</name>
    <dbReference type="NCBI Taxonomy" id="53450"/>
    <lineage>
        <taxon>Bacteria</taxon>
        <taxon>Bacillati</taxon>
        <taxon>Actinomycetota</taxon>
        <taxon>Actinomycetes</taxon>
        <taxon>Kitasatosporales</taxon>
        <taxon>Streptomycetaceae</taxon>
        <taxon>Streptomyces</taxon>
        <taxon>Streptomyces albidoflavus group</taxon>
    </lineage>
</organism>
<reference evidence="1 2" key="1">
    <citation type="submission" date="2020-03" db="EMBL/GenBank/DDBJ databases">
        <title>Complete genome sequence of sixteen Streptomyces strains facilitates identification of candidate genes involved in plant growth-promotion in grain legumes and cereals.</title>
        <authorList>
            <person name="Gopalakrishnan S."/>
            <person name="Thakur V."/>
            <person name="Saxena R."/>
            <person name="Vadlamudi S."/>
            <person name="Purohit S."/>
            <person name="Kumar V."/>
            <person name="Rathore A."/>
            <person name="Chitikineni A."/>
            <person name="Varshney R.K."/>
        </authorList>
    </citation>
    <scope>NUCLEOTIDE SEQUENCE [LARGE SCALE GENOMIC DNA]</scope>
    <source>
        <strain evidence="1 2">KAI-180</strain>
    </source>
</reference>
<dbReference type="RefSeq" id="WP_107069994.1">
    <property type="nucleotide sequence ID" value="NZ_JAANNT010000003.1"/>
</dbReference>